<evidence type="ECO:0000313" key="14">
    <source>
        <dbReference type="EMBL" id="VFP83767.1"/>
    </source>
</evidence>
<feature type="binding site" evidence="10 12">
    <location>
        <position position="196"/>
    </location>
    <ligand>
        <name>ATP</name>
        <dbReference type="ChEBI" id="CHEBI:30616"/>
    </ligand>
</feature>
<dbReference type="PRINTS" id="PR00477">
    <property type="entry name" value="PHGLYCKINASE"/>
</dbReference>
<dbReference type="GO" id="GO:0006094">
    <property type="term" value="P:gluconeogenesis"/>
    <property type="evidence" value="ECO:0007669"/>
    <property type="project" value="TreeGrafter"/>
</dbReference>
<keyword evidence="7 10" id="KW-0418">Kinase</keyword>
<organism evidence="14 15">
    <name type="scientific">Buchnera aphidicola</name>
    <name type="common">Cinara laricifoliae</name>
    <dbReference type="NCBI Taxonomy" id="2518977"/>
    <lineage>
        <taxon>Bacteria</taxon>
        <taxon>Pseudomonadati</taxon>
        <taxon>Pseudomonadota</taxon>
        <taxon>Gammaproteobacteria</taxon>
        <taxon>Enterobacterales</taxon>
        <taxon>Erwiniaceae</taxon>
        <taxon>Buchnera</taxon>
    </lineage>
</organism>
<feature type="binding site" evidence="11">
    <location>
        <position position="34"/>
    </location>
    <ligand>
        <name>(2R)-3-phosphoglycerate</name>
        <dbReference type="ChEBI" id="CHEBI:58272"/>
    </ligand>
</feature>
<feature type="binding site" evidence="10">
    <location>
        <position position="112"/>
    </location>
    <ligand>
        <name>substrate</name>
    </ligand>
</feature>
<evidence type="ECO:0000256" key="10">
    <source>
        <dbReference type="HAMAP-Rule" id="MF_00145"/>
    </source>
</evidence>
<feature type="binding site" evidence="11">
    <location>
        <position position="112"/>
    </location>
    <ligand>
        <name>(2R)-3-phosphoglycerate</name>
        <dbReference type="ChEBI" id="CHEBI:58272"/>
    </ligand>
</feature>
<evidence type="ECO:0000256" key="4">
    <source>
        <dbReference type="ARBA" id="ARBA00013061"/>
    </source>
</evidence>
<dbReference type="Pfam" id="PF00162">
    <property type="entry name" value="PGK"/>
    <property type="match status" value="1"/>
</dbReference>
<dbReference type="GO" id="GO:0006096">
    <property type="term" value="P:glycolytic process"/>
    <property type="evidence" value="ECO:0007669"/>
    <property type="project" value="UniProtKB-UniRule"/>
</dbReference>
<dbReference type="InterPro" id="IPR001576">
    <property type="entry name" value="Phosphoglycerate_kinase"/>
</dbReference>
<accession>A0A451DBI3</accession>
<feature type="binding site" evidence="10">
    <location>
        <position position="34"/>
    </location>
    <ligand>
        <name>substrate</name>
    </ligand>
</feature>
<sequence>MLHMKDLNLENKRVFIRLDLNVPLKNNKIISSERIDRSLPTIKLALKKNAKIILASHLGRPKEGQYDKKFSLFPVFKYLKKKLPEVNITFSKKYLEGINVNTHQIVVLENVRFNCGETDNNIDLSKQYANLCDIFVMDAFATAHRIESSTYGICNFVQKSCIGPLLYSEVKTLKNILNKSKHPIVTIIGGAKVSTKFNLLSSLLKITDTMLLGGGIANTFISLFYPIGKSLYEKNFQNKAKTLYKTKKILLPIDSRVSTSYSIDSIATIKSVSNILPHEEILDIGNKTVQKYKKIIQQAKTILWNGPMGVFEFPNFSKGTEEIAKSIANSTAFSVAGGGDTIAVIDLFNIYKKISYISTGGGAFLEFIENKTLPILEKLKK</sequence>
<gene>
    <name evidence="10 14" type="primary">pgk</name>
    <name evidence="14" type="ORF">BUCILAFE3058_290</name>
</gene>
<dbReference type="SUPFAM" id="SSF53748">
    <property type="entry name" value="Phosphoglycerate kinase"/>
    <property type="match status" value="1"/>
</dbReference>
<comment type="pathway">
    <text evidence="10">Carbohydrate degradation; glycolysis; pyruvate from D-glyceraldehyde 3-phosphate: step 2/5.</text>
</comment>
<dbReference type="InterPro" id="IPR036043">
    <property type="entry name" value="Phosphoglycerate_kinase_sf"/>
</dbReference>
<feature type="binding site" evidence="10">
    <location>
        <position position="145"/>
    </location>
    <ligand>
        <name>substrate</name>
    </ligand>
</feature>
<evidence type="ECO:0000256" key="3">
    <source>
        <dbReference type="ARBA" id="ARBA00011245"/>
    </source>
</evidence>
<evidence type="ECO:0000256" key="6">
    <source>
        <dbReference type="ARBA" id="ARBA00022741"/>
    </source>
</evidence>
<feature type="binding site" evidence="10 11">
    <location>
        <begin position="19"/>
        <end position="21"/>
    </location>
    <ligand>
        <name>substrate</name>
    </ligand>
</feature>
<dbReference type="UniPathway" id="UPA00109">
    <property type="reaction ID" value="UER00185"/>
</dbReference>
<dbReference type="InterPro" id="IPR015824">
    <property type="entry name" value="Phosphoglycerate_kinase_N"/>
</dbReference>
<keyword evidence="8 10" id="KW-0067">ATP-binding</keyword>
<feature type="binding site" evidence="10 12">
    <location>
        <begin position="338"/>
        <end position="341"/>
    </location>
    <ligand>
        <name>ATP</name>
        <dbReference type="ChEBI" id="CHEBI:30616"/>
    </ligand>
</feature>
<evidence type="ECO:0000256" key="7">
    <source>
        <dbReference type="ARBA" id="ARBA00022777"/>
    </source>
</evidence>
<dbReference type="GO" id="GO:0005524">
    <property type="term" value="F:ATP binding"/>
    <property type="evidence" value="ECO:0007669"/>
    <property type="project" value="UniProtKB-KW"/>
</dbReference>
<dbReference type="GO" id="GO:0005829">
    <property type="term" value="C:cytosol"/>
    <property type="evidence" value="ECO:0007669"/>
    <property type="project" value="TreeGrafter"/>
</dbReference>
<evidence type="ECO:0000256" key="8">
    <source>
        <dbReference type="ARBA" id="ARBA00022840"/>
    </source>
</evidence>
<evidence type="ECO:0000313" key="15">
    <source>
        <dbReference type="Proteomes" id="UP000294349"/>
    </source>
</evidence>
<feature type="binding site" evidence="10 12">
    <location>
        <position position="312"/>
    </location>
    <ligand>
        <name>ATP</name>
        <dbReference type="ChEBI" id="CHEBI:30616"/>
    </ligand>
</feature>
<dbReference type="EMBL" id="LR217717">
    <property type="protein sequence ID" value="VFP83767.1"/>
    <property type="molecule type" value="Genomic_DNA"/>
</dbReference>
<evidence type="ECO:0000256" key="2">
    <source>
        <dbReference type="ARBA" id="ARBA00008982"/>
    </source>
</evidence>
<reference evidence="14 15" key="1">
    <citation type="submission" date="2019-02" db="EMBL/GenBank/DDBJ databases">
        <authorList>
            <person name="Manzano-Marin A."/>
            <person name="Manzano-Marin A."/>
        </authorList>
    </citation>
    <scope>NUCLEOTIDE SEQUENCE [LARGE SCALE GENOMIC DNA]</scope>
    <source>
        <strain evidence="14 15">BuCilaricifoliae</strain>
    </source>
</reference>
<dbReference type="OrthoDB" id="9808460at2"/>
<dbReference type="PIRSF" id="PIRSF000724">
    <property type="entry name" value="Pgk"/>
    <property type="match status" value="1"/>
</dbReference>
<comment type="caution">
    <text evidence="10">Lacks conserved residue(s) required for the propagation of feature annotation.</text>
</comment>
<evidence type="ECO:0000256" key="12">
    <source>
        <dbReference type="PIRSR" id="PIRSR000724-2"/>
    </source>
</evidence>
<dbReference type="GO" id="GO:0004618">
    <property type="term" value="F:phosphoglycerate kinase activity"/>
    <property type="evidence" value="ECO:0007669"/>
    <property type="project" value="UniProtKB-UniRule"/>
</dbReference>
<keyword evidence="6 10" id="KW-0547">Nucleotide-binding</keyword>
<dbReference type="FunFam" id="3.40.50.1260:FF:000001">
    <property type="entry name" value="Phosphoglycerate kinase"/>
    <property type="match status" value="1"/>
</dbReference>
<protein>
    <recommendedName>
        <fullName evidence="4 10">Phosphoglycerate kinase</fullName>
        <ecNumber evidence="4 10">2.7.2.3</ecNumber>
    </recommendedName>
</protein>
<keyword evidence="9 10" id="KW-0324">Glycolysis</keyword>
<dbReference type="Proteomes" id="UP000294349">
    <property type="component" value="Chromosome"/>
</dbReference>
<proteinExistence type="inferred from homology"/>
<dbReference type="Gene3D" id="3.40.50.1260">
    <property type="entry name" value="Phosphoglycerate kinase, N-terminal domain"/>
    <property type="match status" value="2"/>
</dbReference>
<evidence type="ECO:0000256" key="13">
    <source>
        <dbReference type="RuleBase" id="RU000532"/>
    </source>
</evidence>
<dbReference type="PANTHER" id="PTHR11406">
    <property type="entry name" value="PHOSPHOGLYCERATE KINASE"/>
    <property type="match status" value="1"/>
</dbReference>
<evidence type="ECO:0000256" key="9">
    <source>
        <dbReference type="ARBA" id="ARBA00023152"/>
    </source>
</evidence>
<dbReference type="EC" id="2.7.2.3" evidence="4 10"/>
<comment type="subunit">
    <text evidence="3 10">Monomer.</text>
</comment>
<evidence type="ECO:0000256" key="11">
    <source>
        <dbReference type="PIRSR" id="PIRSR000724-1"/>
    </source>
</evidence>
<dbReference type="PANTHER" id="PTHR11406:SF23">
    <property type="entry name" value="PHOSPHOGLYCERATE KINASE 1, CHLOROPLASTIC-RELATED"/>
    <property type="match status" value="1"/>
</dbReference>
<dbReference type="HAMAP" id="MF_00145">
    <property type="entry name" value="Phosphoglyc_kinase"/>
    <property type="match status" value="1"/>
</dbReference>
<keyword evidence="10" id="KW-0963">Cytoplasm</keyword>
<dbReference type="RefSeq" id="WP_154061614.1">
    <property type="nucleotide sequence ID" value="NZ_LR217717.1"/>
</dbReference>
<dbReference type="InterPro" id="IPR015911">
    <property type="entry name" value="Phosphoglycerate_kinase_CS"/>
</dbReference>
<feature type="binding site" evidence="11">
    <location>
        <position position="145"/>
    </location>
    <ligand>
        <name>(2R)-3-phosphoglycerate</name>
        <dbReference type="ChEBI" id="CHEBI:58272"/>
    </ligand>
</feature>
<evidence type="ECO:0000256" key="1">
    <source>
        <dbReference type="ARBA" id="ARBA00000642"/>
    </source>
</evidence>
<comment type="similarity">
    <text evidence="2 10 13">Belongs to the phosphoglycerate kinase family.</text>
</comment>
<feature type="binding site" evidence="10 11">
    <location>
        <begin position="57"/>
        <end position="60"/>
    </location>
    <ligand>
        <name>substrate</name>
    </ligand>
</feature>
<name>A0A451DBI3_9GAMM</name>
<dbReference type="AlphaFoldDB" id="A0A451DBI3"/>
<dbReference type="PROSITE" id="PS00111">
    <property type="entry name" value="PGLYCERATE_KINASE"/>
    <property type="match status" value="1"/>
</dbReference>
<dbReference type="GO" id="GO:0043531">
    <property type="term" value="F:ADP binding"/>
    <property type="evidence" value="ECO:0007669"/>
    <property type="project" value="TreeGrafter"/>
</dbReference>
<comment type="subcellular location">
    <subcellularLocation>
        <location evidence="10">Cytoplasm</location>
    </subcellularLocation>
</comment>
<evidence type="ECO:0000256" key="5">
    <source>
        <dbReference type="ARBA" id="ARBA00022679"/>
    </source>
</evidence>
<comment type="catalytic activity">
    <reaction evidence="1 10 13">
        <text>(2R)-3-phosphoglycerate + ATP = (2R)-3-phospho-glyceroyl phosphate + ADP</text>
        <dbReference type="Rhea" id="RHEA:14801"/>
        <dbReference type="ChEBI" id="CHEBI:30616"/>
        <dbReference type="ChEBI" id="CHEBI:57604"/>
        <dbReference type="ChEBI" id="CHEBI:58272"/>
        <dbReference type="ChEBI" id="CHEBI:456216"/>
        <dbReference type="EC" id="2.7.2.3"/>
    </reaction>
</comment>
<keyword evidence="5 10" id="KW-0808">Transferase</keyword>